<dbReference type="Gene3D" id="2.60.40.1730">
    <property type="entry name" value="tricorn interacting facor f3 domain"/>
    <property type="match status" value="1"/>
</dbReference>
<evidence type="ECO:0000259" key="14">
    <source>
        <dbReference type="Pfam" id="PF17900"/>
    </source>
</evidence>
<dbReference type="GO" id="GO:0008270">
    <property type="term" value="F:zinc ion binding"/>
    <property type="evidence" value="ECO:0007669"/>
    <property type="project" value="InterPro"/>
</dbReference>
<keyword evidence="5" id="KW-0645">Protease</keyword>
<dbReference type="GO" id="GO:0098552">
    <property type="term" value="C:side of membrane"/>
    <property type="evidence" value="ECO:0007669"/>
    <property type="project" value="UniProtKB-KW"/>
</dbReference>
<evidence type="ECO:0000256" key="6">
    <source>
        <dbReference type="ARBA" id="ARBA00022723"/>
    </source>
</evidence>
<dbReference type="InterPro" id="IPR042097">
    <property type="entry name" value="Aminopeptidase_N-like_N_sf"/>
</dbReference>
<dbReference type="AlphaFoldDB" id="A0A232EMF5"/>
<evidence type="ECO:0000256" key="7">
    <source>
        <dbReference type="ARBA" id="ARBA00022801"/>
    </source>
</evidence>
<evidence type="ECO:0008006" key="17">
    <source>
        <dbReference type="Google" id="ProtNLM"/>
    </source>
</evidence>
<dbReference type="Gene3D" id="2.60.40.1910">
    <property type="match status" value="1"/>
</dbReference>
<feature type="domain" description="ERAP1-like C-terminal" evidence="13">
    <location>
        <begin position="614"/>
        <end position="971"/>
    </location>
</feature>
<dbReference type="InterPro" id="IPR050344">
    <property type="entry name" value="Peptidase_M1_aminopeptidases"/>
</dbReference>
<comment type="subcellular location">
    <subcellularLocation>
        <location evidence="2">Cell membrane</location>
        <topology evidence="2">Lipid-anchor</topology>
        <topology evidence="2">GPI-anchor</topology>
    </subcellularLocation>
</comment>
<dbReference type="GO" id="GO:0005737">
    <property type="term" value="C:cytoplasm"/>
    <property type="evidence" value="ECO:0007669"/>
    <property type="project" value="TreeGrafter"/>
</dbReference>
<keyword evidence="7" id="KW-0378">Hydrolase</keyword>
<dbReference type="Gene3D" id="1.25.50.20">
    <property type="match status" value="1"/>
</dbReference>
<evidence type="ECO:0000256" key="8">
    <source>
        <dbReference type="ARBA" id="ARBA00022833"/>
    </source>
</evidence>
<dbReference type="EMBL" id="NNAY01003376">
    <property type="protein sequence ID" value="OXU19521.1"/>
    <property type="molecule type" value="Genomic_DNA"/>
</dbReference>
<dbReference type="InterPro" id="IPR024571">
    <property type="entry name" value="ERAP1-like_C_dom"/>
</dbReference>
<keyword evidence="4" id="KW-0325">Glycoprotein</keyword>
<evidence type="ECO:0000313" key="15">
    <source>
        <dbReference type="EMBL" id="OXU19521.1"/>
    </source>
</evidence>
<keyword evidence="10" id="KW-0449">Lipoprotein</keyword>
<evidence type="ECO:0000256" key="9">
    <source>
        <dbReference type="ARBA" id="ARBA00023049"/>
    </source>
</evidence>
<evidence type="ECO:0000313" key="16">
    <source>
        <dbReference type="Proteomes" id="UP000215335"/>
    </source>
</evidence>
<organism evidence="15 16">
    <name type="scientific">Trichomalopsis sarcophagae</name>
    <dbReference type="NCBI Taxonomy" id="543379"/>
    <lineage>
        <taxon>Eukaryota</taxon>
        <taxon>Metazoa</taxon>
        <taxon>Ecdysozoa</taxon>
        <taxon>Arthropoda</taxon>
        <taxon>Hexapoda</taxon>
        <taxon>Insecta</taxon>
        <taxon>Pterygota</taxon>
        <taxon>Neoptera</taxon>
        <taxon>Endopterygota</taxon>
        <taxon>Hymenoptera</taxon>
        <taxon>Apocrita</taxon>
        <taxon>Proctotrupomorpha</taxon>
        <taxon>Chalcidoidea</taxon>
        <taxon>Pteromalidae</taxon>
        <taxon>Pteromalinae</taxon>
        <taxon>Trichomalopsis</taxon>
    </lineage>
</organism>
<dbReference type="OrthoDB" id="8182982at2759"/>
<dbReference type="Pfam" id="PF11838">
    <property type="entry name" value="ERAP1_C"/>
    <property type="match status" value="1"/>
</dbReference>
<dbReference type="GO" id="GO:0008237">
    <property type="term" value="F:metallopeptidase activity"/>
    <property type="evidence" value="ECO:0007669"/>
    <property type="project" value="UniProtKB-KW"/>
</dbReference>
<evidence type="ECO:0000256" key="10">
    <source>
        <dbReference type="ARBA" id="ARBA00023288"/>
    </source>
</evidence>
<evidence type="ECO:0000256" key="11">
    <source>
        <dbReference type="SAM" id="SignalP"/>
    </source>
</evidence>
<dbReference type="Pfam" id="PF01433">
    <property type="entry name" value="Peptidase_M1"/>
    <property type="match status" value="1"/>
</dbReference>
<evidence type="ECO:0000259" key="13">
    <source>
        <dbReference type="Pfam" id="PF11838"/>
    </source>
</evidence>
<feature type="chain" id="PRO_5013348258" description="Aminopeptidase" evidence="11">
    <location>
        <begin position="21"/>
        <end position="1021"/>
    </location>
</feature>
<dbReference type="InterPro" id="IPR014782">
    <property type="entry name" value="Peptidase_M1_dom"/>
</dbReference>
<evidence type="ECO:0000256" key="2">
    <source>
        <dbReference type="ARBA" id="ARBA00004609"/>
    </source>
</evidence>
<dbReference type="STRING" id="543379.A0A232EMF5"/>
<evidence type="ECO:0000256" key="3">
    <source>
        <dbReference type="ARBA" id="ARBA00010136"/>
    </source>
</evidence>
<evidence type="ECO:0000259" key="12">
    <source>
        <dbReference type="Pfam" id="PF01433"/>
    </source>
</evidence>
<accession>A0A232EMF5</accession>
<feature type="domain" description="Peptidase M1 membrane alanine aminopeptidase" evidence="12">
    <location>
        <begin position="298"/>
        <end position="396"/>
    </location>
</feature>
<evidence type="ECO:0000256" key="4">
    <source>
        <dbReference type="ARBA" id="ARBA00022622"/>
    </source>
</evidence>
<dbReference type="Gene3D" id="1.10.390.10">
    <property type="entry name" value="Neutral Protease Domain 2"/>
    <property type="match status" value="1"/>
</dbReference>
<gene>
    <name evidence="15" type="ORF">TSAR_012129</name>
</gene>
<dbReference type="InterPro" id="IPR027268">
    <property type="entry name" value="Peptidase_M4/M1_CTD_sf"/>
</dbReference>
<keyword evidence="4" id="KW-0472">Membrane</keyword>
<evidence type="ECO:0000256" key="5">
    <source>
        <dbReference type="ARBA" id="ARBA00022670"/>
    </source>
</evidence>
<dbReference type="Pfam" id="PF17900">
    <property type="entry name" value="Peptidase_M1_N"/>
    <property type="match status" value="1"/>
</dbReference>
<keyword evidence="16" id="KW-1185">Reference proteome</keyword>
<dbReference type="GO" id="GO:0005886">
    <property type="term" value="C:plasma membrane"/>
    <property type="evidence" value="ECO:0007669"/>
    <property type="project" value="UniProtKB-SubCell"/>
</dbReference>
<keyword evidence="8" id="KW-0862">Zinc</keyword>
<sequence length="1021" mass="117554">MRRSALKLGISIILIIAIDALPKQRHERSVDLNEQHKLESVCLCDDLRPQSYILEIEPLIQEAKFKGRVRINVTWTERADKISLHVHPDLQISHSNVKVTRLNDVVVADDSAEEPKAPAPVKIAKIERNPRKLMIHLEKSLRTNVTCEIDITYMGNITTNDTSGLFMNYYMDTAGQKHTYVATYLRLNNARKMFPSFDELQYKTKFQLVLTRPKNTTALSNTPIERSVPVSSDQGLVQDHFQQTPDMTTYQLAFVISDFESIKPTKKVNPVDGQTLEVQVWGRKEYLEALKDVPDKIVTIVNYLQDYFNSSIKLPKLDVVAMPMYTATKASDNWGLMIFKEGELSSPLVWNTAYELTYQWIGQYITPYRWMDASENKGLNSFLASMTTMDINPDELKGKWPMNILYSLYYGYGKTFGANRGTGIIRDAKFAKIELVFRMFYYILGKDNFRTSMRHLIQTQSSARADFSVLDSVSHIRHDTTFRPGLTKGRDARSFTQTDIYDSMNFVADKNKSLPKDLTINEVADTWIDQERLPLVTVTRNYDDTITFSQKPYVRETRKTPPSSWESSYRWNIPLVMQSRNKWNNSDYTPKAWLLKGKSKQDLTIPDIDDKESFIVVNPEEIGLFPVNYDSCNWQLLADYLRGPNFETIPTLTRAKLLHDSWNLAYADELCFKIALNMTLFLKHEKSHVVWEPFFTMIDHIGRRIEGSPVFTKFEAYSRSLLEPMYTQPCENLQISEPSWKTHLRGLARYFLCRAGYEPCIAKAREQFSKWMADKEPDKGNPLVPSRNRHLYASYSIPIVSAIIKSVLRVANEFICPVFKWGTDEEWDFGLQRVINFPRNSPERKQSERTYLLKTLAGCPKDAAKIQKLLNVAIIERNGNFTDADIHLIFTMLTGSANGYTSLFKFLAERWDTVKQRFEGKKNLWTGIVQSATGFFNTQEGYDLVSKLYAERKSELDGAENFVTEAMENIKQETRWSEKNLPAIDQWLTENLASPQPFDKDALQYWKTALVCPSSTAPAAS</sequence>
<keyword evidence="6" id="KW-0479">Metal-binding</keyword>
<dbReference type="PRINTS" id="PR00756">
    <property type="entry name" value="ALADIPTASE"/>
</dbReference>
<dbReference type="InterPro" id="IPR001930">
    <property type="entry name" value="Peptidase_M1"/>
</dbReference>
<reference evidence="15 16" key="1">
    <citation type="journal article" date="2017" name="Curr. Biol.">
        <title>The Evolution of Venom by Co-option of Single-Copy Genes.</title>
        <authorList>
            <person name="Martinson E.O."/>
            <person name="Mrinalini"/>
            <person name="Kelkar Y.D."/>
            <person name="Chang C.H."/>
            <person name="Werren J.H."/>
        </authorList>
    </citation>
    <scope>NUCLEOTIDE SEQUENCE [LARGE SCALE GENOMIC DNA]</scope>
    <source>
        <strain evidence="15 16">Alberta</strain>
        <tissue evidence="15">Whole body</tissue>
    </source>
</reference>
<dbReference type="SUPFAM" id="SSF63737">
    <property type="entry name" value="Leukotriene A4 hydrolase N-terminal domain"/>
    <property type="match status" value="1"/>
</dbReference>
<feature type="domain" description="Aminopeptidase N-like N-terminal" evidence="14">
    <location>
        <begin position="49"/>
        <end position="250"/>
    </location>
</feature>
<name>A0A232EMF5_9HYME</name>
<keyword evidence="4" id="KW-0336">GPI-anchor</keyword>
<keyword evidence="11" id="KW-0732">Signal</keyword>
<proteinExistence type="inferred from homology"/>
<comment type="caution">
    <text evidence="15">The sequence shown here is derived from an EMBL/GenBank/DDBJ whole genome shotgun (WGS) entry which is preliminary data.</text>
</comment>
<feature type="signal peptide" evidence="11">
    <location>
        <begin position="1"/>
        <end position="20"/>
    </location>
</feature>
<dbReference type="PANTHER" id="PTHR11533">
    <property type="entry name" value="PROTEASE M1 ZINC METALLOPROTEASE"/>
    <property type="match status" value="1"/>
</dbReference>
<dbReference type="PANTHER" id="PTHR11533:SF18">
    <property type="entry name" value="FI02158P"/>
    <property type="match status" value="1"/>
</dbReference>
<dbReference type="GO" id="GO:0005615">
    <property type="term" value="C:extracellular space"/>
    <property type="evidence" value="ECO:0007669"/>
    <property type="project" value="TreeGrafter"/>
</dbReference>
<dbReference type="InterPro" id="IPR045357">
    <property type="entry name" value="Aminopeptidase_N-like_N"/>
</dbReference>
<protein>
    <recommendedName>
        <fullName evidence="17">Aminopeptidase</fullName>
    </recommendedName>
</protein>
<keyword evidence="9" id="KW-0482">Metalloprotease</keyword>
<comment type="cofactor">
    <cofactor evidence="1">
        <name>Zn(2+)</name>
        <dbReference type="ChEBI" id="CHEBI:29105"/>
    </cofactor>
</comment>
<dbReference type="SUPFAM" id="SSF55486">
    <property type="entry name" value="Metalloproteases ('zincins'), catalytic domain"/>
    <property type="match status" value="1"/>
</dbReference>
<comment type="similarity">
    <text evidence="3">Belongs to the peptidase M1 family.</text>
</comment>
<dbReference type="GO" id="GO:0006508">
    <property type="term" value="P:proteolysis"/>
    <property type="evidence" value="ECO:0007669"/>
    <property type="project" value="UniProtKB-KW"/>
</dbReference>
<dbReference type="Proteomes" id="UP000215335">
    <property type="component" value="Unassembled WGS sequence"/>
</dbReference>
<evidence type="ECO:0000256" key="1">
    <source>
        <dbReference type="ARBA" id="ARBA00001947"/>
    </source>
</evidence>